<dbReference type="Proteomes" id="UP000243459">
    <property type="component" value="Chromosome 4"/>
</dbReference>
<accession>A0A5P1F4S1</accession>
<evidence type="ECO:0000313" key="3">
    <source>
        <dbReference type="Proteomes" id="UP000243459"/>
    </source>
</evidence>
<feature type="region of interest" description="Disordered" evidence="1">
    <location>
        <begin position="202"/>
        <end position="253"/>
    </location>
</feature>
<dbReference type="GO" id="GO:0141166">
    <property type="term" value="P:chromosomal 5-methylcytosine DNA demethylation pathway"/>
    <property type="evidence" value="ECO:0007669"/>
    <property type="project" value="InterPro"/>
</dbReference>
<dbReference type="EMBL" id="CM007384">
    <property type="protein sequence ID" value="ONK73365.1"/>
    <property type="molecule type" value="Genomic_DNA"/>
</dbReference>
<evidence type="ECO:0000256" key="1">
    <source>
        <dbReference type="SAM" id="MobiDB-lite"/>
    </source>
</evidence>
<feature type="compositionally biased region" description="Polar residues" evidence="1">
    <location>
        <begin position="48"/>
        <end position="65"/>
    </location>
</feature>
<keyword evidence="3" id="KW-1185">Reference proteome</keyword>
<protein>
    <submittedName>
        <fullName evidence="2">Uncharacterized protein</fullName>
    </submittedName>
</protein>
<feature type="compositionally biased region" description="Basic and acidic residues" evidence="1">
    <location>
        <begin position="242"/>
        <end position="253"/>
    </location>
</feature>
<evidence type="ECO:0000313" key="2">
    <source>
        <dbReference type="EMBL" id="ONK73365.1"/>
    </source>
</evidence>
<name>A0A5P1F4S1_ASPOF</name>
<dbReference type="Gramene" id="ONK73365">
    <property type="protein sequence ID" value="ONK73365"/>
    <property type="gene ID" value="A4U43_C04F30470"/>
</dbReference>
<sequence length="376" mass="42202">MNHRTAFWALPLRTVTSYTSVVEGDDKKSSDDVVSSQNSVASSHSSSELPAQTTEQFKPSPSLNSEADELLTRRRGNGVSSFRELLEMADGRVLNNLKATGNEGRLSADHSGFIDWSSLCGTAYSYQNFSSSGSLRIERSDVFINDYNQSNLHPSAFDLNQRTINETTNRQFGVYTESSTNVKAAPHAEVHLETTHQAVKTPQPYSNLHDDSQRNNLGAGDVAESKLRNEANTSQKVSSETLNKESKVKNGKFESEKKTYDWDSLRKKVQKDGAKKERSSDAMDSLDYEALRNADVNEISNAIRERGMNNMLAERIKVFRWVRVKTPFVLVLRERPNEDAFHLRLLRESPGEGAFSLGFLEKVRVRAFVTSNHEVL</sequence>
<dbReference type="GO" id="GO:0019104">
    <property type="term" value="F:DNA N-glycosylase activity"/>
    <property type="evidence" value="ECO:0007669"/>
    <property type="project" value="InterPro"/>
</dbReference>
<dbReference type="GO" id="GO:0035514">
    <property type="term" value="F:DNA demethylase activity"/>
    <property type="evidence" value="ECO:0007669"/>
    <property type="project" value="InterPro"/>
</dbReference>
<dbReference type="InterPro" id="IPR044811">
    <property type="entry name" value="DME/ROS1"/>
</dbReference>
<feature type="region of interest" description="Disordered" evidence="1">
    <location>
        <begin position="21"/>
        <end position="66"/>
    </location>
</feature>
<dbReference type="AlphaFoldDB" id="A0A5P1F4S1"/>
<proteinExistence type="predicted"/>
<dbReference type="PANTHER" id="PTHR46213:SF13">
    <property type="entry name" value="DEMETER-LIKE PROTEIN 2-RELATED"/>
    <property type="match status" value="1"/>
</dbReference>
<reference evidence="3" key="1">
    <citation type="journal article" date="2017" name="Nat. Commun.">
        <title>The asparagus genome sheds light on the origin and evolution of a young Y chromosome.</title>
        <authorList>
            <person name="Harkess A."/>
            <person name="Zhou J."/>
            <person name="Xu C."/>
            <person name="Bowers J.E."/>
            <person name="Van der Hulst R."/>
            <person name="Ayyampalayam S."/>
            <person name="Mercati F."/>
            <person name="Riccardi P."/>
            <person name="McKain M.R."/>
            <person name="Kakrana A."/>
            <person name="Tang H."/>
            <person name="Ray J."/>
            <person name="Groenendijk J."/>
            <person name="Arikit S."/>
            <person name="Mathioni S.M."/>
            <person name="Nakano M."/>
            <person name="Shan H."/>
            <person name="Telgmann-Rauber A."/>
            <person name="Kanno A."/>
            <person name="Yue Z."/>
            <person name="Chen H."/>
            <person name="Li W."/>
            <person name="Chen Y."/>
            <person name="Xu X."/>
            <person name="Zhang Y."/>
            <person name="Luo S."/>
            <person name="Chen H."/>
            <person name="Gao J."/>
            <person name="Mao Z."/>
            <person name="Pires J.C."/>
            <person name="Luo M."/>
            <person name="Kudrna D."/>
            <person name="Wing R.A."/>
            <person name="Meyers B.C."/>
            <person name="Yi K."/>
            <person name="Kong H."/>
            <person name="Lavrijsen P."/>
            <person name="Sunseri F."/>
            <person name="Falavigna A."/>
            <person name="Ye Y."/>
            <person name="Leebens-Mack J.H."/>
            <person name="Chen G."/>
        </authorList>
    </citation>
    <scope>NUCLEOTIDE SEQUENCE [LARGE SCALE GENOMIC DNA]</scope>
    <source>
        <strain evidence="3">cv. DH0086</strain>
    </source>
</reference>
<feature type="compositionally biased region" description="Polar residues" evidence="1">
    <location>
        <begin position="230"/>
        <end position="241"/>
    </location>
</feature>
<organism evidence="2 3">
    <name type="scientific">Asparagus officinalis</name>
    <name type="common">Garden asparagus</name>
    <dbReference type="NCBI Taxonomy" id="4686"/>
    <lineage>
        <taxon>Eukaryota</taxon>
        <taxon>Viridiplantae</taxon>
        <taxon>Streptophyta</taxon>
        <taxon>Embryophyta</taxon>
        <taxon>Tracheophyta</taxon>
        <taxon>Spermatophyta</taxon>
        <taxon>Magnoliopsida</taxon>
        <taxon>Liliopsida</taxon>
        <taxon>Asparagales</taxon>
        <taxon>Asparagaceae</taxon>
        <taxon>Asparagoideae</taxon>
        <taxon>Asparagus</taxon>
    </lineage>
</organism>
<feature type="compositionally biased region" description="Low complexity" evidence="1">
    <location>
        <begin position="32"/>
        <end position="47"/>
    </location>
</feature>
<dbReference type="PANTHER" id="PTHR46213">
    <property type="entry name" value="TRANSCRIPTIONAL ACTIVATOR DEMETER"/>
    <property type="match status" value="1"/>
</dbReference>
<gene>
    <name evidence="2" type="ORF">A4U43_C04F30470</name>
</gene>